<dbReference type="GO" id="GO:0004029">
    <property type="term" value="F:aldehyde dehydrogenase (NAD+) activity"/>
    <property type="evidence" value="ECO:0007669"/>
    <property type="project" value="TreeGrafter"/>
</dbReference>
<reference evidence="2 3" key="1">
    <citation type="submission" date="2020-05" db="EMBL/GenBank/DDBJ databases">
        <title>Nakamurella sp. DB0629 isolated from air conditioner.</title>
        <authorList>
            <person name="Kim D.H."/>
            <person name="Kim D.-U."/>
        </authorList>
    </citation>
    <scope>NUCLEOTIDE SEQUENCE [LARGE SCALE GENOMIC DNA]</scope>
    <source>
        <strain evidence="2 3">DB0629</strain>
    </source>
</reference>
<evidence type="ECO:0000313" key="3">
    <source>
        <dbReference type="Proteomes" id="UP000562984"/>
    </source>
</evidence>
<dbReference type="Proteomes" id="UP000562984">
    <property type="component" value="Unassembled WGS sequence"/>
</dbReference>
<dbReference type="InterPro" id="IPR051783">
    <property type="entry name" value="NAD(P)-dependent_oxidoreduct"/>
</dbReference>
<organism evidence="2 3">
    <name type="scientific">Nakamurella aerolata</name>
    <dbReference type="NCBI Taxonomy" id="1656892"/>
    <lineage>
        <taxon>Bacteria</taxon>
        <taxon>Bacillati</taxon>
        <taxon>Actinomycetota</taxon>
        <taxon>Actinomycetes</taxon>
        <taxon>Nakamurellales</taxon>
        <taxon>Nakamurellaceae</taxon>
        <taxon>Nakamurella</taxon>
    </lineage>
</organism>
<dbReference type="Pfam" id="PF13460">
    <property type="entry name" value="NAD_binding_10"/>
    <property type="match status" value="1"/>
</dbReference>
<dbReference type="GO" id="GO:0005737">
    <property type="term" value="C:cytoplasm"/>
    <property type="evidence" value="ECO:0007669"/>
    <property type="project" value="TreeGrafter"/>
</dbReference>
<dbReference type="InterPro" id="IPR016040">
    <property type="entry name" value="NAD(P)-bd_dom"/>
</dbReference>
<dbReference type="PANTHER" id="PTHR48079">
    <property type="entry name" value="PROTEIN YEEZ"/>
    <property type="match status" value="1"/>
</dbReference>
<comment type="caution">
    <text evidence="2">The sequence shown here is derived from an EMBL/GenBank/DDBJ whole genome shotgun (WGS) entry which is preliminary data.</text>
</comment>
<dbReference type="Gene3D" id="3.40.50.720">
    <property type="entry name" value="NAD(P)-binding Rossmann-like Domain"/>
    <property type="match status" value="1"/>
</dbReference>
<gene>
    <name evidence="2" type="ORF">HKD39_11550</name>
</gene>
<keyword evidence="3" id="KW-1185">Reference proteome</keyword>
<protein>
    <submittedName>
        <fullName evidence="2">SDR family NAD(P)-dependent oxidoreductase</fullName>
    </submittedName>
</protein>
<proteinExistence type="predicted"/>
<dbReference type="AlphaFoldDB" id="A0A849A762"/>
<dbReference type="SUPFAM" id="SSF51735">
    <property type="entry name" value="NAD(P)-binding Rossmann-fold domains"/>
    <property type="match status" value="1"/>
</dbReference>
<feature type="domain" description="NAD(P)-binding" evidence="1">
    <location>
        <begin position="51"/>
        <end position="165"/>
    </location>
</feature>
<evidence type="ECO:0000259" key="1">
    <source>
        <dbReference type="Pfam" id="PF13460"/>
    </source>
</evidence>
<sequence>MYHFGFSCCVSGVPTLSASDNARSACQDGHVTSSAPASSATSTPRRALVTGATGYIGSRLCPLLLADGVRLTVLTRSAAKLREQAWARAAEQNQLLSVVEGDASDAEAVRRACTEVDTLYYLLHSMGKADNFQEQDAALAHTFADAAKAAAVRRIVYLSGLHPDTRELSPHLASRVQVGEIFLGSSVPTAVLQASIIIGAGSASFEMLRHLTRRLPVMVAPRWLNNRVQPIAITDVLTALRSAARLPADVSGVFDIAGSEVLSYRQLIDRFAQADGRRRPLMITVPLLTPWLASQWIGLITPLPPDLAKPLVGSLIHDTVVHDDGRGVDTLLPEGTVGIDRALALALDEGASAADVDPAKRNAADPDWAG</sequence>
<evidence type="ECO:0000313" key="2">
    <source>
        <dbReference type="EMBL" id="NNG36335.1"/>
    </source>
</evidence>
<dbReference type="PANTHER" id="PTHR48079:SF6">
    <property type="entry name" value="NAD(P)-BINDING DOMAIN-CONTAINING PROTEIN-RELATED"/>
    <property type="match status" value="1"/>
</dbReference>
<name>A0A849A762_9ACTN</name>
<accession>A0A849A762</accession>
<dbReference type="EMBL" id="JABEND010000006">
    <property type="protein sequence ID" value="NNG36335.1"/>
    <property type="molecule type" value="Genomic_DNA"/>
</dbReference>
<dbReference type="InterPro" id="IPR036291">
    <property type="entry name" value="NAD(P)-bd_dom_sf"/>
</dbReference>